<dbReference type="Proteomes" id="UP000014601">
    <property type="component" value="Unassembled WGS sequence"/>
</dbReference>
<protein>
    <submittedName>
        <fullName evidence="1">Uncharacterized protein</fullName>
    </submittedName>
</protein>
<gene>
    <name evidence="1" type="ORF">HMPREF1576_01398</name>
</gene>
<accession>S4GT49</accession>
<name>S4GT49_9BIFI</name>
<organism evidence="1 2">
    <name type="scientific">Gardnerella pickettii JCP7719</name>
    <dbReference type="NCBI Taxonomy" id="1261061"/>
    <lineage>
        <taxon>Bacteria</taxon>
        <taxon>Bacillati</taxon>
        <taxon>Actinomycetota</taxon>
        <taxon>Actinomycetes</taxon>
        <taxon>Bifidobacteriales</taxon>
        <taxon>Bifidobacteriaceae</taxon>
        <taxon>Gardnerella</taxon>
        <taxon>Gardnerella pickettii</taxon>
    </lineage>
</organism>
<dbReference type="EMBL" id="ATJO01000156">
    <property type="protein sequence ID" value="EPI49685.1"/>
    <property type="molecule type" value="Genomic_DNA"/>
</dbReference>
<dbReference type="HOGENOM" id="CLU_1127784_0_0_11"/>
<evidence type="ECO:0000313" key="1">
    <source>
        <dbReference type="EMBL" id="EPI49685.1"/>
    </source>
</evidence>
<dbReference type="AlphaFoldDB" id="S4GT49"/>
<proteinExistence type="predicted"/>
<evidence type="ECO:0000313" key="2">
    <source>
        <dbReference type="Proteomes" id="UP000014601"/>
    </source>
</evidence>
<sequence length="246" mass="26126">MYAKYAMQITPIVIIAVPTICTLIDDFLRPGKSIAEPRVKAITIQEIAPTISTDITTSAGLCQWPPISATASKNVISAAPAAAHALNARDDAQTSIAQAAAIKRVWPEGAEFFARVAMFTSICLGRMRFNGSAASDSTNIAQHCAISSHRFLMIDIINAATQISADKTITIMELLSGAKIAANVGGMALYPKVLITISSYDWPIDVLTARSHTRAADAAKTNANIAHNTIVDILGRFINGSSLEIS</sequence>
<reference evidence="1 2" key="1">
    <citation type="submission" date="2013-06" db="EMBL/GenBank/DDBJ databases">
        <authorList>
            <person name="Weinstock G."/>
            <person name="Sodergren E."/>
            <person name="Lobos E.A."/>
            <person name="Fulton L."/>
            <person name="Fulton R."/>
            <person name="Courtney L."/>
            <person name="Fronick C."/>
            <person name="O'Laughlin M."/>
            <person name="Godfrey J."/>
            <person name="Wilson R.M."/>
            <person name="Miner T."/>
            <person name="Farmer C."/>
            <person name="Delehaunty K."/>
            <person name="Cordes M."/>
            <person name="Minx P."/>
            <person name="Tomlinson C."/>
            <person name="Chen J."/>
            <person name="Wollam A."/>
            <person name="Pepin K.H."/>
            <person name="Bhonagiri V."/>
            <person name="Zhang X."/>
            <person name="Warren W."/>
            <person name="Mitreva M."/>
            <person name="Mardis E.R."/>
            <person name="Wilson R.K."/>
        </authorList>
    </citation>
    <scope>NUCLEOTIDE SEQUENCE [LARGE SCALE GENOMIC DNA]</scope>
    <source>
        <strain evidence="1 2">JCP7719</strain>
    </source>
</reference>
<comment type="caution">
    <text evidence="1">The sequence shown here is derived from an EMBL/GenBank/DDBJ whole genome shotgun (WGS) entry which is preliminary data.</text>
</comment>